<sequence>MQQGLPAERLLPAARNACGGPEHPLCENAAPAIAAQISVDPSGFGIKVSLRTAFLQAVRTI</sequence>
<accession>V9VZE2</accession>
<name>V9VZE2_9RHOB</name>
<evidence type="ECO:0000313" key="2">
    <source>
        <dbReference type="Proteomes" id="UP000018780"/>
    </source>
</evidence>
<protein>
    <submittedName>
        <fullName evidence="1">Uncharacterized protein</fullName>
    </submittedName>
</protein>
<dbReference type="RefSeq" id="WP_024091173.1">
    <property type="nucleotide sequence ID" value="NC_023135.1"/>
</dbReference>
<gene>
    <name evidence="1" type="ORF">METH_14865</name>
</gene>
<dbReference type="STRING" id="999552.METH_14865"/>
<dbReference type="KEGG" id="lmd:METH_14865"/>
<dbReference type="Proteomes" id="UP000018780">
    <property type="component" value="Chromosome"/>
</dbReference>
<reference evidence="1 2" key="1">
    <citation type="submission" date="2013-09" db="EMBL/GenBank/DDBJ databases">
        <authorList>
            <consortium name="DOE Joint Genome Institute"/>
            <person name="Klenk H.-P."/>
            <person name="Huntemann M."/>
            <person name="Han J."/>
            <person name="Chen A."/>
            <person name="Kyrpides N."/>
            <person name="Mavromatis K."/>
            <person name="Markowitz V."/>
            <person name="Palaniappan K."/>
            <person name="Ivanova N."/>
            <person name="Schaumberg A."/>
            <person name="Pati A."/>
            <person name="Liolios K."/>
            <person name="Nordberg H.P."/>
            <person name="Cantor M.N."/>
            <person name="Hua S.X."/>
            <person name="Woyke T."/>
        </authorList>
    </citation>
    <scope>NUCLEOTIDE SEQUENCE [LARGE SCALE GENOMIC DNA]</scope>
    <source>
        <strain evidence="1 2">DSM 14336</strain>
    </source>
</reference>
<organism evidence="1 2">
    <name type="scientific">Leisingera methylohalidivorans DSM 14336</name>
    <dbReference type="NCBI Taxonomy" id="999552"/>
    <lineage>
        <taxon>Bacteria</taxon>
        <taxon>Pseudomonadati</taxon>
        <taxon>Pseudomonadota</taxon>
        <taxon>Alphaproteobacteria</taxon>
        <taxon>Rhodobacterales</taxon>
        <taxon>Roseobacteraceae</taxon>
        <taxon>Leisingera</taxon>
    </lineage>
</organism>
<proteinExistence type="predicted"/>
<keyword evidence="2" id="KW-1185">Reference proteome</keyword>
<dbReference type="HOGENOM" id="CLU_2916971_0_0_5"/>
<dbReference type="PATRIC" id="fig|999552.6.peg.2975"/>
<evidence type="ECO:0000313" key="1">
    <source>
        <dbReference type="EMBL" id="AHD03159.1"/>
    </source>
</evidence>
<dbReference type="EMBL" id="CP006773">
    <property type="protein sequence ID" value="AHD03159.1"/>
    <property type="molecule type" value="Genomic_DNA"/>
</dbReference>
<dbReference type="AlphaFoldDB" id="V9VZE2"/>